<dbReference type="InterPro" id="IPR024968">
    <property type="entry name" value="SlpA_C_lactobacillus"/>
</dbReference>
<dbReference type="InterPro" id="IPR014044">
    <property type="entry name" value="CAP_dom"/>
</dbReference>
<dbReference type="EMBL" id="AP026802">
    <property type="protein sequence ID" value="BDR59059.1"/>
    <property type="molecule type" value="Genomic_DNA"/>
</dbReference>
<reference evidence="4 5" key="1">
    <citation type="journal article" date="2023" name="Microbiol. Spectr.">
        <title>Symbiosis of Carpenter Bees with Uncharacterized Lactic Acid Bacteria Showing NAD Auxotrophy.</title>
        <authorList>
            <person name="Kawasaki S."/>
            <person name="Ozawa K."/>
            <person name="Mori T."/>
            <person name="Yamamoto A."/>
            <person name="Ito M."/>
            <person name="Ohkuma M."/>
            <person name="Sakamoto M."/>
            <person name="Matsutani M."/>
        </authorList>
    </citation>
    <scope>NUCLEOTIDE SEQUENCE [LARGE SCALE GENOMIC DNA]</scope>
    <source>
        <strain evidence="4 5">XA3</strain>
    </source>
</reference>
<keyword evidence="5" id="KW-1185">Reference proteome</keyword>
<protein>
    <recommendedName>
        <fullName evidence="6">SCP domain-containing protein</fullName>
    </recommendedName>
</protein>
<dbReference type="KEGG" id="xap:XA3_15000"/>
<gene>
    <name evidence="4" type="ORF">XA3_15000</name>
</gene>
<dbReference type="Proteomes" id="UP001321861">
    <property type="component" value="Chromosome"/>
</dbReference>
<dbReference type="SUPFAM" id="SSF55797">
    <property type="entry name" value="PR-1-like"/>
    <property type="match status" value="1"/>
</dbReference>
<dbReference type="CDD" id="cd05379">
    <property type="entry name" value="CAP_bacterial"/>
    <property type="match status" value="1"/>
</dbReference>
<dbReference type="Pfam" id="PF00188">
    <property type="entry name" value="CAP"/>
    <property type="match status" value="1"/>
</dbReference>
<dbReference type="Pfam" id="PF03217">
    <property type="entry name" value="SlpA"/>
    <property type="match status" value="1"/>
</dbReference>
<evidence type="ECO:0000313" key="5">
    <source>
        <dbReference type="Proteomes" id="UP001321861"/>
    </source>
</evidence>
<evidence type="ECO:0000259" key="2">
    <source>
        <dbReference type="Pfam" id="PF00188"/>
    </source>
</evidence>
<evidence type="ECO:0000259" key="3">
    <source>
        <dbReference type="Pfam" id="PF03217"/>
    </source>
</evidence>
<organism evidence="4 5">
    <name type="scientific">Xylocopilactobacillus apicola</name>
    <dbReference type="NCBI Taxonomy" id="2932184"/>
    <lineage>
        <taxon>Bacteria</taxon>
        <taxon>Bacillati</taxon>
        <taxon>Bacillota</taxon>
        <taxon>Bacilli</taxon>
        <taxon>Lactobacillales</taxon>
        <taxon>Lactobacillaceae</taxon>
        <taxon>Xylocopilactobacillus</taxon>
    </lineage>
</organism>
<proteinExistence type="predicted"/>
<evidence type="ECO:0000313" key="4">
    <source>
        <dbReference type="EMBL" id="BDR59059.1"/>
    </source>
</evidence>
<feature type="compositionally biased region" description="Polar residues" evidence="1">
    <location>
        <begin position="211"/>
        <end position="229"/>
    </location>
</feature>
<dbReference type="InterPro" id="IPR035940">
    <property type="entry name" value="CAP_sf"/>
</dbReference>
<dbReference type="Gene3D" id="3.40.33.10">
    <property type="entry name" value="CAP"/>
    <property type="match status" value="1"/>
</dbReference>
<sequence length="383" mass="42618">MLNAAGSLTPVHAENISLKAGSALNQFNQEIWAQKILTEMNRLRSQNNLQPVTSDPILMPFTQARAETQRANGSLSHEGRYENSNYSWTSENLAMTPFTGGPNTDAKNVVAQLYDDKGVPTFGHRKNMLAPFINKVGIGVAYDAANGCFWTAMTLIDDRPSTDPDLLNRYYLYCNQNGVDDTSWPTHYDMTNKEYLTAHYNEQGISQDQIADSKFGPNTKTPANPNGTESGAPESGNVSEWTIEDVSKIGFINYVPGYGIAIYDEPGGSSTGQYLAHGTGWKIFQRATNTKNEIYYNVGKNQWIRSEYVSFTPIDSMEPMDGVVTINYIPGFGVNLWKDASTFGGFYEQKLPTGTQWKVMGKKNGFYNVGKNQWIQSDYAILN</sequence>
<evidence type="ECO:0008006" key="6">
    <source>
        <dbReference type="Google" id="ProtNLM"/>
    </source>
</evidence>
<feature type="domain" description="S-layer protein C-terminal" evidence="3">
    <location>
        <begin position="262"/>
        <end position="305"/>
    </location>
</feature>
<dbReference type="AlphaFoldDB" id="A0AAU9DSL9"/>
<feature type="region of interest" description="Disordered" evidence="1">
    <location>
        <begin position="211"/>
        <end position="239"/>
    </location>
</feature>
<accession>A0AAU9DSL9</accession>
<feature type="domain" description="SCP" evidence="2">
    <location>
        <begin position="38"/>
        <end position="151"/>
    </location>
</feature>
<name>A0AAU9DSL9_9LACO</name>
<evidence type="ECO:0000256" key="1">
    <source>
        <dbReference type="SAM" id="MobiDB-lite"/>
    </source>
</evidence>